<dbReference type="AlphaFoldDB" id="A0A2U0TCL3"/>
<dbReference type="PROSITE" id="PS51257">
    <property type="entry name" value="PROKAR_LIPOPROTEIN"/>
    <property type="match status" value="1"/>
</dbReference>
<accession>A0A2U0TCL3</accession>
<dbReference type="RefSeq" id="WP_116631136.1">
    <property type="nucleotide sequence ID" value="NZ_QENU01000002.1"/>
</dbReference>
<dbReference type="Proteomes" id="UP000245909">
    <property type="component" value="Unassembled WGS sequence"/>
</dbReference>
<gene>
    <name evidence="1" type="ORF">C8D76_10238</name>
</gene>
<evidence type="ECO:0008006" key="3">
    <source>
        <dbReference type="Google" id="ProtNLM"/>
    </source>
</evidence>
<protein>
    <recommendedName>
        <fullName evidence="3">Lipoprotein</fullName>
    </recommendedName>
</protein>
<evidence type="ECO:0000313" key="2">
    <source>
        <dbReference type="Proteomes" id="UP000245909"/>
    </source>
</evidence>
<name>A0A2U0TCL3_9PAST</name>
<organism evidence="1 2">
    <name type="scientific">Alitibacter langaaensis DSM 22999</name>
    <dbReference type="NCBI Taxonomy" id="1122935"/>
    <lineage>
        <taxon>Bacteria</taxon>
        <taxon>Pseudomonadati</taxon>
        <taxon>Pseudomonadota</taxon>
        <taxon>Gammaproteobacteria</taxon>
        <taxon>Pasteurellales</taxon>
        <taxon>Pasteurellaceae</taxon>
        <taxon>Alitibacter</taxon>
    </lineage>
</organism>
<proteinExistence type="predicted"/>
<dbReference type="EMBL" id="QENU01000002">
    <property type="protein sequence ID" value="PVX41342.1"/>
    <property type="molecule type" value="Genomic_DNA"/>
</dbReference>
<comment type="caution">
    <text evidence="1">The sequence shown here is derived from an EMBL/GenBank/DDBJ whole genome shotgun (WGS) entry which is preliminary data.</text>
</comment>
<reference evidence="1 2" key="1">
    <citation type="submission" date="2018-05" db="EMBL/GenBank/DDBJ databases">
        <title>Genomic Encyclopedia of Type Strains, Phase IV (KMG-IV): sequencing the most valuable type-strain genomes for metagenomic binning, comparative biology and taxonomic classification.</title>
        <authorList>
            <person name="Goeker M."/>
        </authorList>
    </citation>
    <scope>NUCLEOTIDE SEQUENCE [LARGE SCALE GENOMIC DNA]</scope>
    <source>
        <strain evidence="1 2">DSM 22999</strain>
    </source>
</reference>
<keyword evidence="2" id="KW-1185">Reference proteome</keyword>
<dbReference type="OrthoDB" id="5676318at2"/>
<sequence length="229" mass="26019">MKKLFAFFSTGLAVLLLSGCTALLWEMSPIVKTHDRERDDGIDTLIAFGRTQADKAPLQKGQVVMMGERYWYVVDRDISDYLLPILTINLPQPYTLTNNKGKRLTELPVTRQENNRFESNLCLNYTPQNATETAQLTSRKFELEKLNKSGIYSRCITVKGMIYSKPTGTQADYHFQTRVPIKLTFNVKTTELNAEAISANIMLTPLTLAIDLIWIPLYMIDSAINTRSN</sequence>
<evidence type="ECO:0000313" key="1">
    <source>
        <dbReference type="EMBL" id="PVX41342.1"/>
    </source>
</evidence>